<evidence type="ECO:0000256" key="8">
    <source>
        <dbReference type="ARBA" id="ARBA00023288"/>
    </source>
</evidence>
<dbReference type="InterPro" id="IPR003578">
    <property type="entry name" value="Small_GTPase_Rho"/>
</dbReference>
<dbReference type="PROSITE" id="PS51419">
    <property type="entry name" value="RAB"/>
    <property type="match status" value="1"/>
</dbReference>
<dbReference type="PANTHER" id="PTHR24072">
    <property type="entry name" value="RHO FAMILY GTPASE"/>
    <property type="match status" value="1"/>
</dbReference>
<keyword evidence="8" id="KW-0449">Lipoprotein</keyword>
<organism evidence="11 12">
    <name type="scientific">Papiliotrema laurentii</name>
    <name type="common">Cryptococcus laurentii</name>
    <dbReference type="NCBI Taxonomy" id="5418"/>
    <lineage>
        <taxon>Eukaryota</taxon>
        <taxon>Fungi</taxon>
        <taxon>Dikarya</taxon>
        <taxon>Basidiomycota</taxon>
        <taxon>Agaricomycotina</taxon>
        <taxon>Tremellomycetes</taxon>
        <taxon>Tremellales</taxon>
        <taxon>Rhynchogastremaceae</taxon>
        <taxon>Papiliotrema</taxon>
    </lineage>
</organism>
<evidence type="ECO:0000256" key="2">
    <source>
        <dbReference type="ARBA" id="ARBA00010142"/>
    </source>
</evidence>
<gene>
    <name evidence="11" type="ORF">DB88DRAFT_513049</name>
</gene>
<dbReference type="PROSITE" id="PS51420">
    <property type="entry name" value="RHO"/>
    <property type="match status" value="1"/>
</dbReference>
<keyword evidence="7" id="KW-0472">Membrane</keyword>
<dbReference type="GO" id="GO:0030036">
    <property type="term" value="P:actin cytoskeleton organization"/>
    <property type="evidence" value="ECO:0007669"/>
    <property type="project" value="UniProtKB-ARBA"/>
</dbReference>
<evidence type="ECO:0000313" key="11">
    <source>
        <dbReference type="EMBL" id="KAK1921787.1"/>
    </source>
</evidence>
<keyword evidence="5" id="KW-0547">Nucleotide-binding</keyword>
<evidence type="ECO:0000256" key="1">
    <source>
        <dbReference type="ARBA" id="ARBA00004193"/>
    </source>
</evidence>
<dbReference type="PRINTS" id="PR00449">
    <property type="entry name" value="RASTRNSFRMNG"/>
</dbReference>
<evidence type="ECO:0000256" key="5">
    <source>
        <dbReference type="ARBA" id="ARBA00022741"/>
    </source>
</evidence>
<keyword evidence="9" id="KW-0636">Prenylation</keyword>
<dbReference type="FunFam" id="3.40.50.300:FF:000780">
    <property type="entry name" value="Rho GTPase Rho3"/>
    <property type="match status" value="1"/>
</dbReference>
<evidence type="ECO:0000256" key="3">
    <source>
        <dbReference type="ARBA" id="ARBA00022475"/>
    </source>
</evidence>
<evidence type="ECO:0000256" key="4">
    <source>
        <dbReference type="ARBA" id="ARBA00022481"/>
    </source>
</evidence>
<sequence length="210" mass="23250">MGGKPVARKLVILGDGACGKTSLLTVFTKGYFPTTYEPTVFENYVELVQVDDQVVELSLWDTAGQEEFDRLRSLSYADTHVILLCFSVDSPVSLENVESKWINEVNEYCSGVKVILIALKCDLREDSVVKEKLGRRSLHPVTYDEGLAVARAIRATRYLECSAKHNRGVQEALHEAARVAMSTRAKGSSGALGTQLQLRKEKMGCECTIM</sequence>
<dbReference type="SMART" id="SM00174">
    <property type="entry name" value="RHO"/>
    <property type="match status" value="1"/>
</dbReference>
<proteinExistence type="inferred from homology"/>
<dbReference type="GO" id="GO:0017157">
    <property type="term" value="P:regulation of exocytosis"/>
    <property type="evidence" value="ECO:0007669"/>
    <property type="project" value="UniProtKB-ARBA"/>
</dbReference>
<evidence type="ECO:0000313" key="12">
    <source>
        <dbReference type="Proteomes" id="UP001182556"/>
    </source>
</evidence>
<evidence type="ECO:0000256" key="10">
    <source>
        <dbReference type="ARBA" id="ARBA00067968"/>
    </source>
</evidence>
<dbReference type="EMBL" id="JAODAN010000010">
    <property type="protein sequence ID" value="KAK1921787.1"/>
    <property type="molecule type" value="Genomic_DNA"/>
</dbReference>
<dbReference type="PROSITE" id="PS51421">
    <property type="entry name" value="RAS"/>
    <property type="match status" value="1"/>
</dbReference>
<comment type="caution">
    <text evidence="11">The sequence shown here is derived from an EMBL/GenBank/DDBJ whole genome shotgun (WGS) entry which is preliminary data.</text>
</comment>
<dbReference type="GO" id="GO:0005525">
    <property type="term" value="F:GTP binding"/>
    <property type="evidence" value="ECO:0007669"/>
    <property type="project" value="UniProtKB-KW"/>
</dbReference>
<keyword evidence="6" id="KW-0342">GTP-binding</keyword>
<dbReference type="Gene3D" id="3.40.50.300">
    <property type="entry name" value="P-loop containing nucleotide triphosphate hydrolases"/>
    <property type="match status" value="1"/>
</dbReference>
<dbReference type="NCBIfam" id="TIGR00231">
    <property type="entry name" value="small_GTP"/>
    <property type="match status" value="1"/>
</dbReference>
<evidence type="ECO:0000256" key="6">
    <source>
        <dbReference type="ARBA" id="ARBA00023134"/>
    </source>
</evidence>
<keyword evidence="4" id="KW-0488">Methylation</keyword>
<evidence type="ECO:0000256" key="9">
    <source>
        <dbReference type="ARBA" id="ARBA00023289"/>
    </source>
</evidence>
<reference evidence="11" key="1">
    <citation type="submission" date="2023-02" db="EMBL/GenBank/DDBJ databases">
        <title>Identification and recombinant expression of a fungal hydrolase from Papiliotrema laurentii that hydrolyzes apple cutin and clears colloidal polyester polyurethane.</title>
        <authorList>
            <consortium name="DOE Joint Genome Institute"/>
            <person name="Roman V.A."/>
            <person name="Bojanowski C."/>
            <person name="Crable B.R."/>
            <person name="Wagner D.N."/>
            <person name="Hung C.S."/>
            <person name="Nadeau L.J."/>
            <person name="Schratz L."/>
            <person name="Haridas S."/>
            <person name="Pangilinan J."/>
            <person name="Lipzen A."/>
            <person name="Na H."/>
            <person name="Yan M."/>
            <person name="Ng V."/>
            <person name="Grigoriev I.V."/>
            <person name="Spatafora J.W."/>
            <person name="Barlow D."/>
            <person name="Biffinger J."/>
            <person name="Kelley-Loughnane N."/>
            <person name="Varaljay V.A."/>
            <person name="Crookes-Goodson W.J."/>
        </authorList>
    </citation>
    <scope>NUCLEOTIDE SEQUENCE</scope>
    <source>
        <strain evidence="11">5307AH</strain>
    </source>
</reference>
<dbReference type="SUPFAM" id="SSF52540">
    <property type="entry name" value="P-loop containing nucleoside triphosphate hydrolases"/>
    <property type="match status" value="1"/>
</dbReference>
<dbReference type="Proteomes" id="UP001182556">
    <property type="component" value="Unassembled WGS sequence"/>
</dbReference>
<dbReference type="GO" id="GO:0003924">
    <property type="term" value="F:GTPase activity"/>
    <property type="evidence" value="ECO:0007669"/>
    <property type="project" value="InterPro"/>
</dbReference>
<evidence type="ECO:0000256" key="7">
    <source>
        <dbReference type="ARBA" id="ARBA00023136"/>
    </source>
</evidence>
<accession>A0AAD9CUQ7</accession>
<comment type="subcellular location">
    <subcellularLocation>
        <location evidence="1">Cell membrane</location>
        <topology evidence="1">Lipid-anchor</topology>
    </subcellularLocation>
</comment>
<dbReference type="GO" id="GO:0007264">
    <property type="term" value="P:small GTPase-mediated signal transduction"/>
    <property type="evidence" value="ECO:0007669"/>
    <property type="project" value="InterPro"/>
</dbReference>
<protein>
    <recommendedName>
        <fullName evidence="10">GTP-binding protein RHO3</fullName>
    </recommendedName>
</protein>
<dbReference type="InterPro" id="IPR001806">
    <property type="entry name" value="Small_GTPase"/>
</dbReference>
<keyword evidence="12" id="KW-1185">Reference proteome</keyword>
<dbReference type="AlphaFoldDB" id="A0AAD9CUQ7"/>
<keyword evidence="3" id="KW-1003">Cell membrane</keyword>
<comment type="similarity">
    <text evidence="2">Belongs to the small GTPase superfamily. Rho family.</text>
</comment>
<name>A0AAD9CUQ7_PAPLA</name>
<dbReference type="InterPro" id="IPR005225">
    <property type="entry name" value="Small_GTP-bd"/>
</dbReference>
<dbReference type="GO" id="GO:0005886">
    <property type="term" value="C:plasma membrane"/>
    <property type="evidence" value="ECO:0007669"/>
    <property type="project" value="UniProtKB-SubCell"/>
</dbReference>
<dbReference type="InterPro" id="IPR027417">
    <property type="entry name" value="P-loop_NTPase"/>
</dbReference>
<dbReference type="GO" id="GO:0007163">
    <property type="term" value="P:establishment or maintenance of cell polarity"/>
    <property type="evidence" value="ECO:0007669"/>
    <property type="project" value="UniProtKB-ARBA"/>
</dbReference>
<dbReference type="SMART" id="SM00175">
    <property type="entry name" value="RAB"/>
    <property type="match status" value="1"/>
</dbReference>
<dbReference type="SMART" id="SM00173">
    <property type="entry name" value="RAS"/>
    <property type="match status" value="1"/>
</dbReference>
<dbReference type="Pfam" id="PF00071">
    <property type="entry name" value="Ras"/>
    <property type="match status" value="1"/>
</dbReference>